<comment type="subcellular location">
    <subcellularLocation>
        <location evidence="1">Membrane</location>
        <topology evidence="1">Multi-pass membrane protein</topology>
    </subcellularLocation>
</comment>
<keyword evidence="5 9" id="KW-1133">Transmembrane helix</keyword>
<evidence type="ECO:0000256" key="5">
    <source>
        <dbReference type="ARBA" id="ARBA00022989"/>
    </source>
</evidence>
<evidence type="ECO:0000256" key="6">
    <source>
        <dbReference type="ARBA" id="ARBA00023136"/>
    </source>
</evidence>
<dbReference type="PANTHER" id="PTHR12560">
    <property type="entry name" value="LONGEVITY ASSURANCE FACTOR 1 LAG1"/>
    <property type="match status" value="1"/>
</dbReference>
<dbReference type="PROSITE" id="PS50922">
    <property type="entry name" value="TLC"/>
    <property type="match status" value="1"/>
</dbReference>
<sequence length="333" mass="39543">MDVLNARYWIKENMTWAQYEDAGDYSVLDIFRTLYWAFPMLVFRLFWEACVGIPLSHLFGYNKGPWLANSTQHIFGGFARNTRQKRVLECFWRFSFYTAAWIYGIFVLWDKPWLWDVKECWIGYPFHEIPRSVWWYYTLEATFYYSLLLGAFFDVRRSDFWQLIFHHVVTLGLLSASWAINFVRVGTLVLVSHDIADVFLEGGKLVRYAGKHKMLTNVCFVLFMSSWILTRLTYYPLIVIRSAFFDAADLIQPDYQIFNPLQVPYVPRLIIIMLVALFLLHIFWTYIIGKIVVRTIQEGEAADVRSDSEDEAEEQEVRRKRLTKTKQQTKKED</sequence>
<dbReference type="Pfam" id="PF03798">
    <property type="entry name" value="TRAM_LAG1_CLN8"/>
    <property type="match status" value="1"/>
</dbReference>
<evidence type="ECO:0000256" key="3">
    <source>
        <dbReference type="ARBA" id="ARBA00004991"/>
    </source>
</evidence>
<accession>A0AA36C6G7</accession>
<dbReference type="AlphaFoldDB" id="A0AA36C6G7"/>
<dbReference type="SMART" id="SM00724">
    <property type="entry name" value="TLC"/>
    <property type="match status" value="1"/>
</dbReference>
<feature type="transmembrane region" description="Helical" evidence="9">
    <location>
        <begin position="134"/>
        <end position="153"/>
    </location>
</feature>
<protein>
    <recommendedName>
        <fullName evidence="10">TLC domain-containing protein</fullName>
    </recommendedName>
</protein>
<keyword evidence="12" id="KW-1185">Reference proteome</keyword>
<comment type="pathway">
    <text evidence="2">Lipid metabolism; sphingolipid metabolism.</text>
</comment>
<keyword evidence="6 7" id="KW-0472">Membrane</keyword>
<feature type="region of interest" description="Disordered" evidence="8">
    <location>
        <begin position="300"/>
        <end position="333"/>
    </location>
</feature>
<name>A0AA36C6G7_9BILA</name>
<dbReference type="Proteomes" id="UP001177023">
    <property type="component" value="Unassembled WGS sequence"/>
</dbReference>
<evidence type="ECO:0000256" key="2">
    <source>
        <dbReference type="ARBA" id="ARBA00004760"/>
    </source>
</evidence>
<keyword evidence="4 7" id="KW-0812">Transmembrane</keyword>
<dbReference type="GO" id="GO:0050291">
    <property type="term" value="F:sphingosine N-acyltransferase activity"/>
    <property type="evidence" value="ECO:0007669"/>
    <property type="project" value="InterPro"/>
</dbReference>
<dbReference type="GO" id="GO:0016020">
    <property type="term" value="C:membrane"/>
    <property type="evidence" value="ECO:0007669"/>
    <property type="project" value="UniProtKB-SubCell"/>
</dbReference>
<feature type="transmembrane region" description="Helical" evidence="9">
    <location>
        <begin position="90"/>
        <end position="109"/>
    </location>
</feature>
<organism evidence="11 12">
    <name type="scientific">Mesorhabditis spiculigera</name>
    <dbReference type="NCBI Taxonomy" id="96644"/>
    <lineage>
        <taxon>Eukaryota</taxon>
        <taxon>Metazoa</taxon>
        <taxon>Ecdysozoa</taxon>
        <taxon>Nematoda</taxon>
        <taxon>Chromadorea</taxon>
        <taxon>Rhabditida</taxon>
        <taxon>Rhabditina</taxon>
        <taxon>Rhabditomorpha</taxon>
        <taxon>Rhabditoidea</taxon>
        <taxon>Rhabditidae</taxon>
        <taxon>Mesorhabditinae</taxon>
        <taxon>Mesorhabditis</taxon>
    </lineage>
</organism>
<gene>
    <name evidence="11" type="ORF">MSPICULIGERA_LOCUS1378</name>
</gene>
<dbReference type="InterPro" id="IPR016439">
    <property type="entry name" value="Lag1/Lac1-like"/>
</dbReference>
<feature type="domain" description="TLC" evidence="10">
    <location>
        <begin position="85"/>
        <end position="297"/>
    </location>
</feature>
<reference evidence="11" key="1">
    <citation type="submission" date="2023-06" db="EMBL/GenBank/DDBJ databases">
        <authorList>
            <person name="Delattre M."/>
        </authorList>
    </citation>
    <scope>NUCLEOTIDE SEQUENCE</scope>
    <source>
        <strain evidence="11">AF72</strain>
    </source>
</reference>
<dbReference type="EMBL" id="CATQJA010000382">
    <property type="protein sequence ID" value="CAJ0559800.1"/>
    <property type="molecule type" value="Genomic_DNA"/>
</dbReference>
<comment type="pathway">
    <text evidence="3">Sphingolipid metabolism.</text>
</comment>
<evidence type="ECO:0000313" key="11">
    <source>
        <dbReference type="EMBL" id="CAJ0559800.1"/>
    </source>
</evidence>
<dbReference type="PANTHER" id="PTHR12560:SF0">
    <property type="entry name" value="LD18904P"/>
    <property type="match status" value="1"/>
</dbReference>
<dbReference type="GO" id="GO:0046513">
    <property type="term" value="P:ceramide biosynthetic process"/>
    <property type="evidence" value="ECO:0007669"/>
    <property type="project" value="InterPro"/>
</dbReference>
<evidence type="ECO:0000259" key="10">
    <source>
        <dbReference type="PROSITE" id="PS50922"/>
    </source>
</evidence>
<evidence type="ECO:0000256" key="1">
    <source>
        <dbReference type="ARBA" id="ARBA00004141"/>
    </source>
</evidence>
<feature type="compositionally biased region" description="Basic residues" evidence="8">
    <location>
        <begin position="318"/>
        <end position="333"/>
    </location>
</feature>
<evidence type="ECO:0000256" key="7">
    <source>
        <dbReference type="PROSITE-ProRule" id="PRU00205"/>
    </source>
</evidence>
<comment type="caution">
    <text evidence="11">The sequence shown here is derived from an EMBL/GenBank/DDBJ whole genome shotgun (WGS) entry which is preliminary data.</text>
</comment>
<feature type="non-terminal residue" evidence="11">
    <location>
        <position position="1"/>
    </location>
</feature>
<dbReference type="InterPro" id="IPR006634">
    <property type="entry name" value="TLC-dom"/>
</dbReference>
<evidence type="ECO:0000256" key="8">
    <source>
        <dbReference type="SAM" id="MobiDB-lite"/>
    </source>
</evidence>
<feature type="transmembrane region" description="Helical" evidence="9">
    <location>
        <begin position="265"/>
        <end position="287"/>
    </location>
</feature>
<proteinExistence type="predicted"/>
<evidence type="ECO:0000256" key="9">
    <source>
        <dbReference type="SAM" id="Phobius"/>
    </source>
</evidence>
<evidence type="ECO:0000256" key="4">
    <source>
        <dbReference type="ARBA" id="ARBA00022692"/>
    </source>
</evidence>
<feature type="transmembrane region" description="Helical" evidence="9">
    <location>
        <begin position="218"/>
        <end position="245"/>
    </location>
</feature>
<evidence type="ECO:0000313" key="12">
    <source>
        <dbReference type="Proteomes" id="UP001177023"/>
    </source>
</evidence>